<dbReference type="InterPro" id="IPR001223">
    <property type="entry name" value="Glyco_hydro18_cat"/>
</dbReference>
<sequence>MTTLLVLGAVFIFATTTFLASPASDDLVNQTGQLTVFWGQHKDEGSLREACDTGVYTMVIMSFLDVYGSGQYNLNISGHPITGMGDDIKHCQSKGVLFLSKFLFLLLP</sequence>
<dbReference type="Proteomes" id="UP000324897">
    <property type="component" value="Chromosome 2"/>
</dbReference>
<dbReference type="AlphaFoldDB" id="A0A5J9UJ21"/>
<organism evidence="3 4">
    <name type="scientific">Eragrostis curvula</name>
    <name type="common">weeping love grass</name>
    <dbReference type="NCBI Taxonomy" id="38414"/>
    <lineage>
        <taxon>Eukaryota</taxon>
        <taxon>Viridiplantae</taxon>
        <taxon>Streptophyta</taxon>
        <taxon>Embryophyta</taxon>
        <taxon>Tracheophyta</taxon>
        <taxon>Spermatophyta</taxon>
        <taxon>Magnoliopsida</taxon>
        <taxon>Liliopsida</taxon>
        <taxon>Poales</taxon>
        <taxon>Poaceae</taxon>
        <taxon>PACMAD clade</taxon>
        <taxon>Chloridoideae</taxon>
        <taxon>Eragrostideae</taxon>
        <taxon>Eragrostidinae</taxon>
        <taxon>Eragrostis</taxon>
    </lineage>
</organism>
<gene>
    <name evidence="3" type="ORF">EJB05_25678</name>
</gene>
<dbReference type="GO" id="GO:0005975">
    <property type="term" value="P:carbohydrate metabolic process"/>
    <property type="evidence" value="ECO:0007669"/>
    <property type="project" value="InterPro"/>
</dbReference>
<feature type="non-terminal residue" evidence="3">
    <location>
        <position position="1"/>
    </location>
</feature>
<dbReference type="InterPro" id="IPR017853">
    <property type="entry name" value="GH"/>
</dbReference>
<dbReference type="GO" id="GO:0005576">
    <property type="term" value="C:extracellular region"/>
    <property type="evidence" value="ECO:0007669"/>
    <property type="project" value="TreeGrafter"/>
</dbReference>
<feature type="chain" id="PRO_5023903856" description="GH18 domain-containing protein" evidence="1">
    <location>
        <begin position="21"/>
        <end position="108"/>
    </location>
</feature>
<dbReference type="EMBL" id="RWGY01000013">
    <property type="protein sequence ID" value="TVU23321.1"/>
    <property type="molecule type" value="Genomic_DNA"/>
</dbReference>
<dbReference type="Gene3D" id="3.20.20.80">
    <property type="entry name" value="Glycosidases"/>
    <property type="match status" value="1"/>
</dbReference>
<name>A0A5J9UJ21_9POAL</name>
<comment type="caution">
    <text evidence="3">The sequence shown here is derived from an EMBL/GenBank/DDBJ whole genome shotgun (WGS) entry which is preliminary data.</text>
</comment>
<dbReference type="SUPFAM" id="SSF51445">
    <property type="entry name" value="(Trans)glycosidases"/>
    <property type="match status" value="1"/>
</dbReference>
<reference evidence="3 4" key="1">
    <citation type="journal article" date="2019" name="Sci. Rep.">
        <title>A high-quality genome of Eragrostis curvula grass provides insights into Poaceae evolution and supports new strategies to enhance forage quality.</title>
        <authorList>
            <person name="Carballo J."/>
            <person name="Santos B.A.C.M."/>
            <person name="Zappacosta D."/>
            <person name="Garbus I."/>
            <person name="Selva J.P."/>
            <person name="Gallo C.A."/>
            <person name="Diaz A."/>
            <person name="Albertini E."/>
            <person name="Caccamo M."/>
            <person name="Echenique V."/>
        </authorList>
    </citation>
    <scope>NUCLEOTIDE SEQUENCE [LARGE SCALE GENOMIC DNA]</scope>
    <source>
        <strain evidence="4">cv. Victoria</strain>
        <tissue evidence="3">Leaf</tissue>
    </source>
</reference>
<protein>
    <recommendedName>
        <fullName evidence="2">GH18 domain-containing protein</fullName>
    </recommendedName>
</protein>
<proteinExistence type="predicted"/>
<dbReference type="Gramene" id="TVU23321">
    <property type="protein sequence ID" value="TVU23321"/>
    <property type="gene ID" value="EJB05_25678"/>
</dbReference>
<keyword evidence="4" id="KW-1185">Reference proteome</keyword>
<evidence type="ECO:0000256" key="1">
    <source>
        <dbReference type="SAM" id="SignalP"/>
    </source>
</evidence>
<keyword evidence="1" id="KW-0732">Signal</keyword>
<dbReference type="PROSITE" id="PS51910">
    <property type="entry name" value="GH18_2"/>
    <property type="match status" value="1"/>
</dbReference>
<feature type="signal peptide" evidence="1">
    <location>
        <begin position="1"/>
        <end position="20"/>
    </location>
</feature>
<dbReference type="InterPro" id="IPR050542">
    <property type="entry name" value="Glycosyl_Hydrlase18_Chitinase"/>
</dbReference>
<dbReference type="PANTHER" id="PTHR45708:SF65">
    <property type="entry name" value="CHITINASE"/>
    <property type="match status" value="1"/>
</dbReference>
<evidence type="ECO:0000259" key="2">
    <source>
        <dbReference type="PROSITE" id="PS51910"/>
    </source>
</evidence>
<evidence type="ECO:0000313" key="4">
    <source>
        <dbReference type="Proteomes" id="UP000324897"/>
    </source>
</evidence>
<evidence type="ECO:0000313" key="3">
    <source>
        <dbReference type="EMBL" id="TVU23321.1"/>
    </source>
</evidence>
<feature type="domain" description="GH18" evidence="2">
    <location>
        <begin position="32"/>
        <end position="108"/>
    </location>
</feature>
<accession>A0A5J9UJ21</accession>
<dbReference type="GO" id="GO:0004568">
    <property type="term" value="F:chitinase activity"/>
    <property type="evidence" value="ECO:0007669"/>
    <property type="project" value="TreeGrafter"/>
</dbReference>
<dbReference type="PANTHER" id="PTHR45708">
    <property type="entry name" value="ENDOCHITINASE"/>
    <property type="match status" value="1"/>
</dbReference>
<dbReference type="OrthoDB" id="1716288at2759"/>